<feature type="signal peptide" evidence="1">
    <location>
        <begin position="1"/>
        <end position="20"/>
    </location>
</feature>
<name>A0A0L0UUH1_9BASI</name>
<evidence type="ECO:0000313" key="2">
    <source>
        <dbReference type="EMBL" id="KNE90670.1"/>
    </source>
</evidence>
<accession>A0A0L0UUH1</accession>
<comment type="caution">
    <text evidence="2">The sequence shown here is derived from an EMBL/GenBank/DDBJ whole genome shotgun (WGS) entry which is preliminary data.</text>
</comment>
<dbReference type="EMBL" id="AJIL01000243">
    <property type="protein sequence ID" value="KNE90670.1"/>
    <property type="molecule type" value="Genomic_DNA"/>
</dbReference>
<proteinExistence type="predicted"/>
<feature type="chain" id="PRO_5005549062" description="Secreted protein" evidence="1">
    <location>
        <begin position="21"/>
        <end position="112"/>
    </location>
</feature>
<evidence type="ECO:0008006" key="4">
    <source>
        <dbReference type="Google" id="ProtNLM"/>
    </source>
</evidence>
<keyword evidence="3" id="KW-1185">Reference proteome</keyword>
<evidence type="ECO:0000313" key="3">
    <source>
        <dbReference type="Proteomes" id="UP000054564"/>
    </source>
</evidence>
<evidence type="ECO:0000256" key="1">
    <source>
        <dbReference type="SAM" id="SignalP"/>
    </source>
</evidence>
<dbReference type="AlphaFoldDB" id="A0A0L0UUH1"/>
<protein>
    <recommendedName>
        <fullName evidence="4">Secreted protein</fullName>
    </recommendedName>
</protein>
<gene>
    <name evidence="2" type="ORF">PSTG_15882</name>
</gene>
<keyword evidence="1" id="KW-0732">Signal</keyword>
<sequence length="112" mass="12794">MKLLVSITIFLVSILGLAHSSEFDGWCADHFKYVGKPWAICGRSKDYKVDPLKDTSVWDVQLQETCQPVLTDPTAIPHCCSKWVYDQVTIFRTFHTPQIPAALMRQECHRLA</sequence>
<dbReference type="Proteomes" id="UP000054564">
    <property type="component" value="Unassembled WGS sequence"/>
</dbReference>
<reference evidence="3" key="1">
    <citation type="submission" date="2014-03" db="EMBL/GenBank/DDBJ databases">
        <title>The Genome Sequence of Puccinia striiformis f. sp. tritici PST-78.</title>
        <authorList>
            <consortium name="The Broad Institute Genome Sequencing Platform"/>
            <person name="Cuomo C."/>
            <person name="Hulbert S."/>
            <person name="Chen X."/>
            <person name="Walker B."/>
            <person name="Young S.K."/>
            <person name="Zeng Q."/>
            <person name="Gargeya S."/>
            <person name="Fitzgerald M."/>
            <person name="Haas B."/>
            <person name="Abouelleil A."/>
            <person name="Alvarado L."/>
            <person name="Arachchi H.M."/>
            <person name="Berlin A.M."/>
            <person name="Chapman S.B."/>
            <person name="Goldberg J."/>
            <person name="Griggs A."/>
            <person name="Gujja S."/>
            <person name="Hansen M."/>
            <person name="Howarth C."/>
            <person name="Imamovic A."/>
            <person name="Larimer J."/>
            <person name="McCowan C."/>
            <person name="Montmayeur A."/>
            <person name="Murphy C."/>
            <person name="Neiman D."/>
            <person name="Pearson M."/>
            <person name="Priest M."/>
            <person name="Roberts A."/>
            <person name="Saif S."/>
            <person name="Shea T."/>
            <person name="Sisk P."/>
            <person name="Sykes S."/>
            <person name="Wortman J."/>
            <person name="Nusbaum C."/>
            <person name="Birren B."/>
        </authorList>
    </citation>
    <scope>NUCLEOTIDE SEQUENCE [LARGE SCALE GENOMIC DNA]</scope>
    <source>
        <strain evidence="3">race PST-78</strain>
    </source>
</reference>
<organism evidence="2 3">
    <name type="scientific">Puccinia striiformis f. sp. tritici PST-78</name>
    <dbReference type="NCBI Taxonomy" id="1165861"/>
    <lineage>
        <taxon>Eukaryota</taxon>
        <taxon>Fungi</taxon>
        <taxon>Dikarya</taxon>
        <taxon>Basidiomycota</taxon>
        <taxon>Pucciniomycotina</taxon>
        <taxon>Pucciniomycetes</taxon>
        <taxon>Pucciniales</taxon>
        <taxon>Pucciniaceae</taxon>
        <taxon>Puccinia</taxon>
    </lineage>
</organism>